<keyword evidence="2" id="KW-1185">Reference proteome</keyword>
<sequence>METAWRLSRQVLTMREAHLAAERLQQRGWKLGKVKTETISLTSGEWLAALAPGPIPDELRAKLAPHEGVLILTAMGKCARHP</sequence>
<evidence type="ECO:0000313" key="2">
    <source>
        <dbReference type="Proteomes" id="UP001610990"/>
    </source>
</evidence>
<comment type="caution">
    <text evidence="1">The sequence shown here is derived from an EMBL/GenBank/DDBJ whole genome shotgun (WGS) entry which is preliminary data.</text>
</comment>
<gene>
    <name evidence="1" type="ORF">ACH4GP_21095</name>
</gene>
<protein>
    <submittedName>
        <fullName evidence="1">Uncharacterized protein</fullName>
    </submittedName>
</protein>
<dbReference type="EMBL" id="JBIRGH010000012">
    <property type="protein sequence ID" value="MFH8586865.1"/>
    <property type="molecule type" value="Genomic_DNA"/>
</dbReference>
<dbReference type="RefSeq" id="WP_143682145.1">
    <property type="nucleotide sequence ID" value="NZ_JBEZAY010000019.1"/>
</dbReference>
<reference evidence="1 2" key="1">
    <citation type="submission" date="2024-10" db="EMBL/GenBank/DDBJ databases">
        <title>The Natural Products Discovery Center: Release of the First 8490 Sequenced Strains for Exploring Actinobacteria Biosynthetic Diversity.</title>
        <authorList>
            <person name="Kalkreuter E."/>
            <person name="Kautsar S.A."/>
            <person name="Yang D."/>
            <person name="Bader C.D."/>
            <person name="Teijaro C.N."/>
            <person name="Fluegel L."/>
            <person name="Davis C.M."/>
            <person name="Simpson J.R."/>
            <person name="Lauterbach L."/>
            <person name="Steele A.D."/>
            <person name="Gui C."/>
            <person name="Meng S."/>
            <person name="Li G."/>
            <person name="Viehrig K."/>
            <person name="Ye F."/>
            <person name="Su P."/>
            <person name="Kiefer A.F."/>
            <person name="Nichols A."/>
            <person name="Cepeda A.J."/>
            <person name="Yan W."/>
            <person name="Fan B."/>
            <person name="Jiang Y."/>
            <person name="Adhikari A."/>
            <person name="Zheng C.-J."/>
            <person name="Schuster L."/>
            <person name="Cowan T.M."/>
            <person name="Smanski M.J."/>
            <person name="Chevrette M.G."/>
            <person name="De Carvalho L.P.S."/>
            <person name="Shen B."/>
        </authorList>
    </citation>
    <scope>NUCLEOTIDE SEQUENCE [LARGE SCALE GENOMIC DNA]</scope>
    <source>
        <strain evidence="1 2">NPDC018013</strain>
    </source>
</reference>
<evidence type="ECO:0000313" key="1">
    <source>
        <dbReference type="EMBL" id="MFH8586865.1"/>
    </source>
</evidence>
<proteinExistence type="predicted"/>
<organism evidence="1 2">
    <name type="scientific">Streptomyces celluloflavus</name>
    <dbReference type="NCBI Taxonomy" id="58344"/>
    <lineage>
        <taxon>Bacteria</taxon>
        <taxon>Bacillati</taxon>
        <taxon>Actinomycetota</taxon>
        <taxon>Actinomycetes</taxon>
        <taxon>Kitasatosporales</taxon>
        <taxon>Streptomycetaceae</taxon>
        <taxon>Streptomyces</taxon>
    </lineage>
</organism>
<name>A0ABW7RFP1_9ACTN</name>
<accession>A0ABW7RFP1</accession>
<dbReference type="Proteomes" id="UP001610990">
    <property type="component" value="Unassembled WGS sequence"/>
</dbReference>